<organism evidence="1 2">
    <name type="scientific">Paenibacillus ginsengarvi</name>
    <dbReference type="NCBI Taxonomy" id="400777"/>
    <lineage>
        <taxon>Bacteria</taxon>
        <taxon>Bacillati</taxon>
        <taxon>Bacillota</taxon>
        <taxon>Bacilli</taxon>
        <taxon>Bacillales</taxon>
        <taxon>Paenibacillaceae</taxon>
        <taxon>Paenibacillus</taxon>
    </lineage>
</organism>
<accession>A0A3B0CMX9</accession>
<sequence length="113" mass="12050">MSLLEAVKKAAVGAVDASQPVAVMTGTVTAVDPLEVDVDQRLKLPAAFLLVPESLIGYEVDLNHTHSYSEGTTGEALTEPVVIRRGLEVGDAVLLLRVQGGQRFVVLDRMVQP</sequence>
<dbReference type="Proteomes" id="UP000282311">
    <property type="component" value="Unassembled WGS sequence"/>
</dbReference>
<gene>
    <name evidence="1" type="ORF">D7M11_05890</name>
</gene>
<dbReference type="RefSeq" id="WP_120746232.1">
    <property type="nucleotide sequence ID" value="NZ_RBAH01000003.1"/>
</dbReference>
<dbReference type="OrthoDB" id="95576at2"/>
<dbReference type="AlphaFoldDB" id="A0A3B0CMX9"/>
<proteinExistence type="predicted"/>
<comment type="caution">
    <text evidence="1">The sequence shown here is derived from an EMBL/GenBank/DDBJ whole genome shotgun (WGS) entry which is preliminary data.</text>
</comment>
<evidence type="ECO:0000313" key="1">
    <source>
        <dbReference type="EMBL" id="RKN85864.1"/>
    </source>
</evidence>
<dbReference type="InterPro" id="IPR022555">
    <property type="entry name" value="DUF2577"/>
</dbReference>
<dbReference type="Pfam" id="PF10844">
    <property type="entry name" value="DUF2577"/>
    <property type="match status" value="1"/>
</dbReference>
<name>A0A3B0CMX9_9BACL</name>
<reference evidence="1 2" key="1">
    <citation type="journal article" date="2007" name="Int. J. Syst. Evol. Microbiol.">
        <title>Paenibacillus ginsengarvi sp. nov., isolated from soil from ginseng cultivation.</title>
        <authorList>
            <person name="Yoon M.H."/>
            <person name="Ten L.N."/>
            <person name="Im W.T."/>
        </authorList>
    </citation>
    <scope>NUCLEOTIDE SEQUENCE [LARGE SCALE GENOMIC DNA]</scope>
    <source>
        <strain evidence="1 2">KCTC 13059</strain>
    </source>
</reference>
<evidence type="ECO:0000313" key="2">
    <source>
        <dbReference type="Proteomes" id="UP000282311"/>
    </source>
</evidence>
<dbReference type="EMBL" id="RBAH01000003">
    <property type="protein sequence ID" value="RKN85864.1"/>
    <property type="molecule type" value="Genomic_DNA"/>
</dbReference>
<protein>
    <submittedName>
        <fullName evidence="1">DUF2577 domain-containing protein</fullName>
    </submittedName>
</protein>
<keyword evidence="2" id="KW-1185">Reference proteome</keyword>